<proteinExistence type="predicted"/>
<accession>A0A172UML4</accession>
<dbReference type="Gene3D" id="3.10.450.50">
    <property type="match status" value="1"/>
</dbReference>
<organism evidence="2 3">
    <name type="scientific">Mycobacterium adipatum</name>
    <dbReference type="NCBI Taxonomy" id="1682113"/>
    <lineage>
        <taxon>Bacteria</taxon>
        <taxon>Bacillati</taxon>
        <taxon>Actinomycetota</taxon>
        <taxon>Actinomycetes</taxon>
        <taxon>Mycobacteriales</taxon>
        <taxon>Mycobacteriaceae</taxon>
        <taxon>Mycobacterium</taxon>
    </lineage>
</organism>
<evidence type="ECO:0000259" key="1">
    <source>
        <dbReference type="Pfam" id="PF12680"/>
    </source>
</evidence>
<name>A0A172UML4_9MYCO</name>
<reference evidence="2 3" key="1">
    <citation type="submission" date="2016-05" db="EMBL/GenBank/DDBJ databases">
        <title>Complete genome sequence of a phthalic acid esters degrading Mycobacterium sp. YC-RL4.</title>
        <authorList>
            <person name="Ren L."/>
            <person name="Fan S."/>
            <person name="Ruth N."/>
            <person name="Jia Y."/>
            <person name="Wang J."/>
            <person name="Qiao C."/>
        </authorList>
    </citation>
    <scope>NUCLEOTIDE SEQUENCE [LARGE SCALE GENOMIC DNA]</scope>
    <source>
        <strain evidence="2 3">YC-RL4</strain>
    </source>
</reference>
<dbReference type="OrthoDB" id="5735022at2"/>
<dbReference type="SUPFAM" id="SSF54427">
    <property type="entry name" value="NTF2-like"/>
    <property type="match status" value="1"/>
</dbReference>
<evidence type="ECO:0000313" key="2">
    <source>
        <dbReference type="EMBL" id="ANE80437.1"/>
    </source>
</evidence>
<evidence type="ECO:0000313" key="3">
    <source>
        <dbReference type="Proteomes" id="UP000077143"/>
    </source>
</evidence>
<dbReference type="InterPro" id="IPR037401">
    <property type="entry name" value="SnoaL-like"/>
</dbReference>
<dbReference type="AlphaFoldDB" id="A0A172UML4"/>
<feature type="domain" description="SnoaL-like" evidence="1">
    <location>
        <begin position="12"/>
        <end position="107"/>
    </location>
</feature>
<dbReference type="STRING" id="1682113.A7U43_15000"/>
<dbReference type="RefSeq" id="WP_067996663.1">
    <property type="nucleotide sequence ID" value="NZ_CP015596.1"/>
</dbReference>
<dbReference type="InterPro" id="IPR032710">
    <property type="entry name" value="NTF2-like_dom_sf"/>
</dbReference>
<dbReference type="EMBL" id="CP015596">
    <property type="protein sequence ID" value="ANE80437.1"/>
    <property type="molecule type" value="Genomic_DNA"/>
</dbReference>
<gene>
    <name evidence="2" type="ORF">A7U43_15000</name>
</gene>
<protein>
    <recommendedName>
        <fullName evidence="1">SnoaL-like domain-containing protein</fullName>
    </recommendedName>
</protein>
<sequence length="266" mass="27920">MSTTRSAVLATVERSPAAAGAHDRTGWVGLFTGDATIEDPVGSRPHVGRAEIERFYDTFIGPRDITFDRAIDIVHGRTVLRDLTLTVRMGAVVTLRIPAILRYDVAGGSTDELRIASLQAFWELPAMAWRFARNGPAAVPASLRLTRALLANQGVAGAAGFVSGVVGVGARGKRLVAQLVDDACAGNEVAVKRSLGAAEISSGDDERLKPTELVAALAGARRRTTLAAGQHVALSVTGPAGDAVLIADVAARPGRVQRLRLFVDQA</sequence>
<dbReference type="KEGG" id="madi:A7U43_15000"/>
<dbReference type="Proteomes" id="UP000077143">
    <property type="component" value="Chromosome"/>
</dbReference>
<keyword evidence="3" id="KW-1185">Reference proteome</keyword>
<dbReference type="Pfam" id="PF12680">
    <property type="entry name" value="SnoaL_2"/>
    <property type="match status" value="1"/>
</dbReference>